<evidence type="ECO:0000313" key="9">
    <source>
        <dbReference type="Proteomes" id="UP001195483"/>
    </source>
</evidence>
<name>A0AAE0VLF4_9BIVA</name>
<dbReference type="InterPro" id="IPR036942">
    <property type="entry name" value="Beta-barrel_TonB_sf"/>
</dbReference>
<dbReference type="PANTHER" id="PTHR30069:SF29">
    <property type="entry name" value="HEMOGLOBIN AND HEMOGLOBIN-HAPTOGLOBIN-BINDING PROTEIN 1-RELATED"/>
    <property type="match status" value="1"/>
</dbReference>
<keyword evidence="5" id="KW-0472">Membrane</keyword>
<evidence type="ECO:0000256" key="1">
    <source>
        <dbReference type="ARBA" id="ARBA00004571"/>
    </source>
</evidence>
<gene>
    <name evidence="8" type="ORF">CHS0354_024167</name>
</gene>
<dbReference type="Proteomes" id="UP001195483">
    <property type="component" value="Unassembled WGS sequence"/>
</dbReference>
<sequence length="654" mass="73599">MLLNFLLLSGTLILASQDTSTFKAKEVNITAKSNNTSHVWELSTSNQSLSNTFQLSDKVKFLPGGILLRDYGGAGAIKTLSVRGLPSSNTNIFIDRMQLNDFANSVINFGKIILNSNESLQLSFGFQQNKHTPTASYFTSPASINILSLPENTHNKKFKIDTHILIGSFNTLSSSILFRYFLDSTMSIAAALSGMTTTGKFEYDTQKDGKKITLFRENNDASQSQVSLNLTYQLTKSEKINLALFGWFADKGVAPSRILDNFSTPAARLKTNDIIIQSELTTKKIKNAELNILTKYTYGEFVFNDTSTTPKPLHDILNQHETFTNASLSHTLSNNLSWFATSDFRYATLSSNRYTHSPIRFTNETVLGLHLQFENVKLTSFISTTTYLNTTQNSNLVQVRSSVIPRGIACSLHTFANFEIYCFFKWTTREPSFNERYFQNYGNTNIQHESSKHISLTLSYTLLNEQPVDHSETLRLSITGYAIWTENKILSVPRNAYAISVKNIGQVETIGALAILNLSIQFNKWKSDFSTEIAYNATLDKTPLSFTYNQQLPYIPQLTIKGSCSVAYDILFLNINLDYASGKYFLPENLSQNFIPSYVTTDITTGASFPFSNQIRATIKIECFNIFNTTFELIKGYPLPKRSFSFGIMLFFES</sequence>
<dbReference type="AlphaFoldDB" id="A0AAE0VLF4"/>
<organism evidence="8 9">
    <name type="scientific">Potamilus streckersoni</name>
    <dbReference type="NCBI Taxonomy" id="2493646"/>
    <lineage>
        <taxon>Eukaryota</taxon>
        <taxon>Metazoa</taxon>
        <taxon>Spiralia</taxon>
        <taxon>Lophotrochozoa</taxon>
        <taxon>Mollusca</taxon>
        <taxon>Bivalvia</taxon>
        <taxon>Autobranchia</taxon>
        <taxon>Heteroconchia</taxon>
        <taxon>Palaeoheterodonta</taxon>
        <taxon>Unionida</taxon>
        <taxon>Unionoidea</taxon>
        <taxon>Unionidae</taxon>
        <taxon>Ambleminae</taxon>
        <taxon>Lampsilini</taxon>
        <taxon>Potamilus</taxon>
    </lineage>
</organism>
<dbReference type="EMBL" id="JAEAOA010001427">
    <property type="protein sequence ID" value="KAK3582613.1"/>
    <property type="molecule type" value="Genomic_DNA"/>
</dbReference>
<keyword evidence="6" id="KW-0998">Cell outer membrane</keyword>
<dbReference type="GO" id="GO:0015344">
    <property type="term" value="F:siderophore uptake transmembrane transporter activity"/>
    <property type="evidence" value="ECO:0007669"/>
    <property type="project" value="TreeGrafter"/>
</dbReference>
<dbReference type="PANTHER" id="PTHR30069">
    <property type="entry name" value="TONB-DEPENDENT OUTER MEMBRANE RECEPTOR"/>
    <property type="match status" value="1"/>
</dbReference>
<evidence type="ECO:0000256" key="2">
    <source>
        <dbReference type="ARBA" id="ARBA00022448"/>
    </source>
</evidence>
<keyword evidence="4 7" id="KW-0732">Signal</keyword>
<evidence type="ECO:0000256" key="3">
    <source>
        <dbReference type="ARBA" id="ARBA00022692"/>
    </source>
</evidence>
<evidence type="ECO:0000256" key="5">
    <source>
        <dbReference type="ARBA" id="ARBA00023136"/>
    </source>
</evidence>
<evidence type="ECO:0000256" key="6">
    <source>
        <dbReference type="ARBA" id="ARBA00023237"/>
    </source>
</evidence>
<keyword evidence="9" id="KW-1185">Reference proteome</keyword>
<accession>A0AAE0VLF4</accession>
<comment type="subcellular location">
    <subcellularLocation>
        <location evidence="1">Cell outer membrane</location>
        <topology evidence="1">Multi-pass membrane protein</topology>
    </subcellularLocation>
</comment>
<dbReference type="GO" id="GO:0044718">
    <property type="term" value="P:siderophore transmembrane transport"/>
    <property type="evidence" value="ECO:0007669"/>
    <property type="project" value="TreeGrafter"/>
</dbReference>
<evidence type="ECO:0000313" key="8">
    <source>
        <dbReference type="EMBL" id="KAK3582613.1"/>
    </source>
</evidence>
<evidence type="ECO:0008006" key="10">
    <source>
        <dbReference type="Google" id="ProtNLM"/>
    </source>
</evidence>
<proteinExistence type="predicted"/>
<reference evidence="8" key="3">
    <citation type="submission" date="2023-05" db="EMBL/GenBank/DDBJ databases">
        <authorList>
            <person name="Smith C.H."/>
        </authorList>
    </citation>
    <scope>NUCLEOTIDE SEQUENCE</scope>
    <source>
        <strain evidence="8">CHS0354</strain>
        <tissue evidence="8">Mantle</tissue>
    </source>
</reference>
<comment type="caution">
    <text evidence="8">The sequence shown here is derived from an EMBL/GenBank/DDBJ whole genome shotgun (WGS) entry which is preliminary data.</text>
</comment>
<reference evidence="8" key="1">
    <citation type="journal article" date="2021" name="Genome Biol. Evol.">
        <title>A High-Quality Reference Genome for a Parasitic Bivalve with Doubly Uniparental Inheritance (Bivalvia: Unionida).</title>
        <authorList>
            <person name="Smith C.H."/>
        </authorList>
    </citation>
    <scope>NUCLEOTIDE SEQUENCE</scope>
    <source>
        <strain evidence="8">CHS0354</strain>
    </source>
</reference>
<protein>
    <recommendedName>
        <fullName evidence="10">TonB-dependent receptor-like beta-barrel domain-containing protein</fullName>
    </recommendedName>
</protein>
<feature type="signal peptide" evidence="7">
    <location>
        <begin position="1"/>
        <end position="17"/>
    </location>
</feature>
<keyword evidence="3" id="KW-0812">Transmembrane</keyword>
<evidence type="ECO:0000256" key="4">
    <source>
        <dbReference type="ARBA" id="ARBA00022729"/>
    </source>
</evidence>
<keyword evidence="2" id="KW-0813">Transport</keyword>
<reference evidence="8" key="2">
    <citation type="journal article" date="2021" name="Genome Biol. Evol.">
        <title>Developing a high-quality reference genome for a parasitic bivalve with doubly uniparental inheritance (Bivalvia: Unionida).</title>
        <authorList>
            <person name="Smith C.H."/>
        </authorList>
    </citation>
    <scope>NUCLEOTIDE SEQUENCE</scope>
    <source>
        <strain evidence="8">CHS0354</strain>
        <tissue evidence="8">Mantle</tissue>
    </source>
</reference>
<dbReference type="Gene3D" id="2.40.170.20">
    <property type="entry name" value="TonB-dependent receptor, beta-barrel domain"/>
    <property type="match status" value="1"/>
</dbReference>
<dbReference type="InterPro" id="IPR039426">
    <property type="entry name" value="TonB-dep_rcpt-like"/>
</dbReference>
<feature type="chain" id="PRO_5042044216" description="TonB-dependent receptor-like beta-barrel domain-containing protein" evidence="7">
    <location>
        <begin position="18"/>
        <end position="654"/>
    </location>
</feature>
<dbReference type="SUPFAM" id="SSF56935">
    <property type="entry name" value="Porins"/>
    <property type="match status" value="1"/>
</dbReference>
<evidence type="ECO:0000256" key="7">
    <source>
        <dbReference type="SAM" id="SignalP"/>
    </source>
</evidence>